<accession>A5YJ81</accession>
<evidence type="ECO:0000313" key="1">
    <source>
        <dbReference type="EMBL" id="ABQ59347.1"/>
    </source>
</evidence>
<organism evidence="1">
    <name type="scientific">Oryza rufipogon</name>
    <name type="common">Brownbeard rice</name>
    <name type="synonym">Asian wild rice</name>
    <dbReference type="NCBI Taxonomy" id="4529"/>
    <lineage>
        <taxon>Eukaryota</taxon>
        <taxon>Viridiplantae</taxon>
        <taxon>Streptophyta</taxon>
        <taxon>Embryophyta</taxon>
        <taxon>Tracheophyta</taxon>
        <taxon>Spermatophyta</taxon>
        <taxon>Magnoliopsida</taxon>
        <taxon>Liliopsida</taxon>
        <taxon>Poales</taxon>
        <taxon>Poaceae</taxon>
        <taxon>BOP clade</taxon>
        <taxon>Oryzoideae</taxon>
        <taxon>Oryzeae</taxon>
        <taxon>Oryzinae</taxon>
        <taxon>Oryza</taxon>
    </lineage>
</organism>
<dbReference type="AlphaFoldDB" id="A5YJ81"/>
<sequence length="60" mass="7080">MIIFIEGLRYKTMWNCLRRINIYAWRRGMCSRVLISMPLMDICSIGSHIDVPKKIPIIVI</sequence>
<dbReference type="EMBL" id="EF513613">
    <property type="protein sequence ID" value="ABQ59347.1"/>
    <property type="molecule type" value="Genomic_DNA"/>
</dbReference>
<protein>
    <submittedName>
        <fullName evidence="1">Uncharacterized protein</fullName>
    </submittedName>
</protein>
<name>A5YJ81_ORYRU</name>
<reference evidence="1" key="1">
    <citation type="submission" date="2007-03" db="EMBL/GenBank/DDBJ databases">
        <title>Cloning and analysis of a repetitive DNA from Dong Xiang wild rice (Oryza rufipogon Griff) and its chromosomal localization.</title>
        <authorList>
            <person name="Chen J."/>
            <person name="Xiao N."/>
            <person name="Hong Y."/>
        </authorList>
    </citation>
    <scope>NUCLEOTIDE SEQUENCE</scope>
</reference>
<proteinExistence type="predicted"/>